<dbReference type="GO" id="GO:0005737">
    <property type="term" value="C:cytoplasm"/>
    <property type="evidence" value="ECO:0007669"/>
    <property type="project" value="TreeGrafter"/>
</dbReference>
<dbReference type="PROSITE" id="PS51710">
    <property type="entry name" value="G_OBG"/>
    <property type="match status" value="1"/>
</dbReference>
<dbReference type="FunFam" id="1.10.150.300:FF:000001">
    <property type="entry name" value="Ribosome-binding ATPase YchF"/>
    <property type="match status" value="1"/>
</dbReference>
<dbReference type="CDD" id="cd01900">
    <property type="entry name" value="YchF"/>
    <property type="match status" value="1"/>
</dbReference>
<keyword evidence="5" id="KW-0460">Magnesium</keyword>
<dbReference type="InterPro" id="IPR006073">
    <property type="entry name" value="GTP-bd"/>
</dbReference>
<dbReference type="InterPro" id="IPR004396">
    <property type="entry name" value="ATPase_YchF/OLA1"/>
</dbReference>
<dbReference type="eggNOG" id="COG0012">
    <property type="taxonomic scope" value="Bacteria"/>
</dbReference>
<feature type="domain" description="TGS" evidence="8">
    <location>
        <begin position="281"/>
        <end position="364"/>
    </location>
</feature>
<proteinExistence type="inferred from homology"/>
<dbReference type="SUPFAM" id="SSF81271">
    <property type="entry name" value="TGS-like"/>
    <property type="match status" value="1"/>
</dbReference>
<comment type="similarity">
    <text evidence="6">Belongs to the TRAFAC class OBG-HflX-like GTPase superfamily. OBG GTPase family. YchF/OLA1 subfamily.</text>
</comment>
<dbReference type="GO" id="GO:0005524">
    <property type="term" value="F:ATP binding"/>
    <property type="evidence" value="ECO:0007669"/>
    <property type="project" value="UniProtKB-UniRule"/>
</dbReference>
<dbReference type="GO" id="GO:0046872">
    <property type="term" value="F:metal ion binding"/>
    <property type="evidence" value="ECO:0007669"/>
    <property type="project" value="UniProtKB-KW"/>
</dbReference>
<keyword evidence="10" id="KW-1185">Reference proteome</keyword>
<dbReference type="CDD" id="cd04867">
    <property type="entry name" value="TGS_YchF_OLA1"/>
    <property type="match status" value="1"/>
</dbReference>
<dbReference type="InterPro" id="IPR031167">
    <property type="entry name" value="G_OBG"/>
</dbReference>
<dbReference type="PIRSF" id="PIRSF006641">
    <property type="entry name" value="CHP00092"/>
    <property type="match status" value="1"/>
</dbReference>
<dbReference type="InterPro" id="IPR041706">
    <property type="entry name" value="YchF_N"/>
</dbReference>
<gene>
    <name evidence="6" type="primary">ychF</name>
    <name evidence="9" type="ordered locus">Sterm_2642</name>
</gene>
<dbReference type="GO" id="GO:0043023">
    <property type="term" value="F:ribosomal large subunit binding"/>
    <property type="evidence" value="ECO:0007669"/>
    <property type="project" value="UniProtKB-UniRule"/>
</dbReference>
<accession>D1AMB3</accession>
<evidence type="ECO:0000259" key="8">
    <source>
        <dbReference type="PROSITE" id="PS51880"/>
    </source>
</evidence>
<feature type="binding site" evidence="6">
    <location>
        <begin position="11"/>
        <end position="16"/>
    </location>
    <ligand>
        <name>ATP</name>
        <dbReference type="ChEBI" id="CHEBI:30616"/>
    </ligand>
</feature>
<dbReference type="Proteomes" id="UP000000845">
    <property type="component" value="Chromosome"/>
</dbReference>
<evidence type="ECO:0000259" key="7">
    <source>
        <dbReference type="PROSITE" id="PS51710"/>
    </source>
</evidence>
<dbReference type="HOGENOM" id="CLU_018395_0_1_0"/>
<dbReference type="NCBIfam" id="TIGR00092">
    <property type="entry name" value="redox-regulated ATPase YchF"/>
    <property type="match status" value="1"/>
</dbReference>
<dbReference type="InterPro" id="IPR013029">
    <property type="entry name" value="YchF_C"/>
</dbReference>
<keyword evidence="4 6" id="KW-0067">ATP-binding</keyword>
<name>D1AMB3_SEBTE</name>
<evidence type="ECO:0000256" key="3">
    <source>
        <dbReference type="ARBA" id="ARBA00022741"/>
    </source>
</evidence>
<evidence type="ECO:0000256" key="2">
    <source>
        <dbReference type="ARBA" id="ARBA00022723"/>
    </source>
</evidence>
<comment type="function">
    <text evidence="6">ATPase that binds to both the 70S ribosome and the 50S ribosomal subunit in a nucleotide-independent manner.</text>
</comment>
<evidence type="ECO:0000313" key="9">
    <source>
        <dbReference type="EMBL" id="ACZ09487.1"/>
    </source>
</evidence>
<protein>
    <recommendedName>
        <fullName evidence="6">Ribosome-binding ATPase YchF</fullName>
    </recommendedName>
</protein>
<dbReference type="Pfam" id="PF01926">
    <property type="entry name" value="MMR_HSR1"/>
    <property type="match status" value="1"/>
</dbReference>
<keyword evidence="3 6" id="KW-0547">Nucleotide-binding</keyword>
<dbReference type="InterPro" id="IPR004095">
    <property type="entry name" value="TGS"/>
</dbReference>
<dbReference type="GO" id="GO:0005525">
    <property type="term" value="F:GTP binding"/>
    <property type="evidence" value="ECO:0007669"/>
    <property type="project" value="InterPro"/>
</dbReference>
<dbReference type="SUPFAM" id="SSF52540">
    <property type="entry name" value="P-loop containing nucleoside triphosphate hydrolases"/>
    <property type="match status" value="1"/>
</dbReference>
<dbReference type="HAMAP" id="MF_00944">
    <property type="entry name" value="YchF_OLA1_ATPase"/>
    <property type="match status" value="1"/>
</dbReference>
<dbReference type="InterPro" id="IPR012676">
    <property type="entry name" value="TGS-like"/>
</dbReference>
<dbReference type="InterPro" id="IPR027417">
    <property type="entry name" value="P-loop_NTPase"/>
</dbReference>
<dbReference type="Gene3D" id="1.10.150.300">
    <property type="entry name" value="TGS-like domain"/>
    <property type="match status" value="1"/>
</dbReference>
<dbReference type="InterPro" id="IPR023192">
    <property type="entry name" value="TGS-like_dom_sf"/>
</dbReference>
<comment type="cofactor">
    <cofactor evidence="1">
        <name>Mg(2+)</name>
        <dbReference type="ChEBI" id="CHEBI:18420"/>
    </cofactor>
</comment>
<dbReference type="GO" id="GO:0016887">
    <property type="term" value="F:ATP hydrolysis activity"/>
    <property type="evidence" value="ECO:0007669"/>
    <property type="project" value="UniProtKB-UniRule"/>
</dbReference>
<evidence type="ECO:0000256" key="4">
    <source>
        <dbReference type="ARBA" id="ARBA00022840"/>
    </source>
</evidence>
<dbReference type="PANTHER" id="PTHR23305:SF18">
    <property type="entry name" value="OBG-TYPE G DOMAIN-CONTAINING PROTEIN"/>
    <property type="match status" value="1"/>
</dbReference>
<dbReference type="PANTHER" id="PTHR23305">
    <property type="entry name" value="OBG GTPASE FAMILY"/>
    <property type="match status" value="1"/>
</dbReference>
<reference evidence="9 10" key="2">
    <citation type="journal article" date="2010" name="Stand. Genomic Sci.">
        <title>Complete genome sequence of Sebaldella termitidis type strain (NCTC 11300).</title>
        <authorList>
            <person name="Harmon-Smith M."/>
            <person name="Celia L."/>
            <person name="Chertkov O."/>
            <person name="Lapidus A."/>
            <person name="Copeland A."/>
            <person name="Glavina Del Rio T."/>
            <person name="Nolan M."/>
            <person name="Lucas S."/>
            <person name="Tice H."/>
            <person name="Cheng J.F."/>
            <person name="Han C."/>
            <person name="Detter J.C."/>
            <person name="Bruce D."/>
            <person name="Goodwin L."/>
            <person name="Pitluck S."/>
            <person name="Pati A."/>
            <person name="Liolios K."/>
            <person name="Ivanova N."/>
            <person name="Mavromatis K."/>
            <person name="Mikhailova N."/>
            <person name="Chen A."/>
            <person name="Palaniappan K."/>
            <person name="Land M."/>
            <person name="Hauser L."/>
            <person name="Chang Y.J."/>
            <person name="Jeffries C.D."/>
            <person name="Brettin T."/>
            <person name="Goker M."/>
            <person name="Beck B."/>
            <person name="Bristow J."/>
            <person name="Eisen J.A."/>
            <person name="Markowitz V."/>
            <person name="Hugenholtz P."/>
            <person name="Kyrpides N.C."/>
            <person name="Klenk H.P."/>
            <person name="Chen F."/>
        </authorList>
    </citation>
    <scope>NUCLEOTIDE SEQUENCE [LARGE SCALE GENOMIC DNA]</scope>
    <source>
        <strain evidence="10">ATCC 33386 / NCTC 11300</strain>
    </source>
</reference>
<dbReference type="KEGG" id="str:Sterm_2642"/>
<feature type="domain" description="OBG-type G" evidence="7">
    <location>
        <begin position="2"/>
        <end position="281"/>
    </location>
</feature>
<evidence type="ECO:0000256" key="1">
    <source>
        <dbReference type="ARBA" id="ARBA00001946"/>
    </source>
</evidence>
<dbReference type="AlphaFoldDB" id="D1AMB3"/>
<dbReference type="EMBL" id="CP001739">
    <property type="protein sequence ID" value="ACZ09487.1"/>
    <property type="molecule type" value="Genomic_DNA"/>
</dbReference>
<sequence length="366" mass="40993">MIGIGIVGLPNVGKSTLFNAITKTQNAEAANYPFATIEPNIGMVSVPDSRLEELAKIINPQRTLGATVEFIDIAGLVKGASKGEGLGNQFLTNIRNTAAICQVVRCFDDPNIVHVEGSVDPIRDIETINAELIFADLDTVERAMQKNTKLARGGNNEAKTLLTVLEKCKKELEEFRLLKNFEFSEIEEELLKTYQLLTKKPMMFAANVSEEDLAKGTNEYVEIVREFAKQYDSEVVVFSAKVEAELIEIEDEEERQEFIDELGITEPSLNRLIRAGFKLLGLITYFTAGEKEVRAWTVRQGTNAQNSAGEIHTDIQRGFIRAEVVAYDKFIENNGWQGSKEKGTMRLEGKEYIVNDGDVMYFRFNV</sequence>
<dbReference type="Gene3D" id="3.40.50.300">
    <property type="entry name" value="P-loop containing nucleotide triphosphate hydrolases"/>
    <property type="match status" value="1"/>
</dbReference>
<dbReference type="PRINTS" id="PR00326">
    <property type="entry name" value="GTP1OBG"/>
</dbReference>
<dbReference type="RefSeq" id="WP_012862081.1">
    <property type="nucleotide sequence ID" value="NC_013517.1"/>
</dbReference>
<reference evidence="10" key="1">
    <citation type="submission" date="2009-09" db="EMBL/GenBank/DDBJ databases">
        <title>The complete chromosome of Sebaldella termitidis ATCC 33386.</title>
        <authorList>
            <consortium name="US DOE Joint Genome Institute (JGI-PGF)"/>
            <person name="Lucas S."/>
            <person name="Copeland A."/>
            <person name="Lapidus A."/>
            <person name="Glavina del Rio T."/>
            <person name="Dalin E."/>
            <person name="Tice H."/>
            <person name="Bruce D."/>
            <person name="Goodwin L."/>
            <person name="Pitluck S."/>
            <person name="Kyrpides N."/>
            <person name="Mavromatis K."/>
            <person name="Ivanova N."/>
            <person name="Mikhailova N."/>
            <person name="Sims D."/>
            <person name="Meincke L."/>
            <person name="Brettin T."/>
            <person name="Detter J.C."/>
            <person name="Han C."/>
            <person name="Larimer F."/>
            <person name="Land M."/>
            <person name="Hauser L."/>
            <person name="Markowitz V."/>
            <person name="Cheng J.F."/>
            <person name="Hugenholtz P."/>
            <person name="Woyke T."/>
            <person name="Wu D."/>
            <person name="Eisen J.A."/>
        </authorList>
    </citation>
    <scope>NUCLEOTIDE SEQUENCE [LARGE SCALE GENOMIC DNA]</scope>
    <source>
        <strain evidence="10">ATCC 33386 / NCTC 11300</strain>
    </source>
</reference>
<dbReference type="STRING" id="526218.Sterm_2642"/>
<dbReference type="PROSITE" id="PS51880">
    <property type="entry name" value="TGS"/>
    <property type="match status" value="1"/>
</dbReference>
<dbReference type="InterPro" id="IPR012675">
    <property type="entry name" value="Beta-grasp_dom_sf"/>
</dbReference>
<dbReference type="Pfam" id="PF06071">
    <property type="entry name" value="YchF-GTPase_C"/>
    <property type="match status" value="1"/>
</dbReference>
<evidence type="ECO:0000256" key="6">
    <source>
        <dbReference type="HAMAP-Rule" id="MF_00944"/>
    </source>
</evidence>
<organism evidence="9 10">
    <name type="scientific">Sebaldella termitidis (strain ATCC 33386 / NCTC 11300)</name>
    <dbReference type="NCBI Taxonomy" id="526218"/>
    <lineage>
        <taxon>Bacteria</taxon>
        <taxon>Fusobacteriati</taxon>
        <taxon>Fusobacteriota</taxon>
        <taxon>Fusobacteriia</taxon>
        <taxon>Fusobacteriales</taxon>
        <taxon>Leptotrichiaceae</taxon>
        <taxon>Sebaldella</taxon>
    </lineage>
</organism>
<dbReference type="FunFam" id="3.10.20.30:FF:000001">
    <property type="entry name" value="Ribosome-binding ATPase YchF"/>
    <property type="match status" value="1"/>
</dbReference>
<evidence type="ECO:0000313" key="10">
    <source>
        <dbReference type="Proteomes" id="UP000000845"/>
    </source>
</evidence>
<keyword evidence="2" id="KW-0479">Metal-binding</keyword>
<evidence type="ECO:0000256" key="5">
    <source>
        <dbReference type="ARBA" id="ARBA00022842"/>
    </source>
</evidence>
<dbReference type="Gene3D" id="3.10.20.30">
    <property type="match status" value="1"/>
</dbReference>